<evidence type="ECO:0000313" key="1">
    <source>
        <dbReference type="EMBL" id="EGI64837.1"/>
    </source>
</evidence>
<name>F4WLV5_ACREC</name>
<protein>
    <submittedName>
        <fullName evidence="1">Uncharacterized protein</fullName>
    </submittedName>
</protein>
<sequence>MIDINIFRITEVEAYKSRQNLNYGVMGFFKFDKVSSKLSKKSSQMKKYKSILKLETILYLNRDHIIVFKTRHSESGRISDSEKLSSWISDVTFCPDIQYPLLKRNFETDPSALVLYNRLFLPVIVACYRNVQGQKIREIFTGGPVLAHTTQSDRCASGALTGLCRYATYCTNEVAPMRDAKVVAPTNPTQHRRSRLIVAKFNISYTQMSFMRNSIFAQLMFLVITPARRAIIKPLLNPIIIYYGVPFRNTNLRGWTTQKSAYLFLQNDMLALPVFHHTEGLLSKKLEKNRKTK</sequence>
<keyword evidence="2" id="KW-1185">Reference proteome</keyword>
<reference evidence="1" key="1">
    <citation type="submission" date="2011-02" db="EMBL/GenBank/DDBJ databases">
        <title>The genome of the leaf-cutting ant Acromyrmex echinatior suggests key adaptations to social evolution and fungus farming.</title>
        <authorList>
            <person name="Nygaard S."/>
            <person name="Zhang G."/>
        </authorList>
    </citation>
    <scope>NUCLEOTIDE SEQUENCE</scope>
</reference>
<dbReference type="Proteomes" id="UP000007755">
    <property type="component" value="Unassembled WGS sequence"/>
</dbReference>
<evidence type="ECO:0000313" key="2">
    <source>
        <dbReference type="Proteomes" id="UP000007755"/>
    </source>
</evidence>
<accession>F4WLV5</accession>
<dbReference type="InParanoid" id="F4WLV5"/>
<organism evidence="2">
    <name type="scientific">Acromyrmex echinatior</name>
    <name type="common">Panamanian leafcutter ant</name>
    <name type="synonym">Acromyrmex octospinosus echinatior</name>
    <dbReference type="NCBI Taxonomy" id="103372"/>
    <lineage>
        <taxon>Eukaryota</taxon>
        <taxon>Metazoa</taxon>
        <taxon>Ecdysozoa</taxon>
        <taxon>Arthropoda</taxon>
        <taxon>Hexapoda</taxon>
        <taxon>Insecta</taxon>
        <taxon>Pterygota</taxon>
        <taxon>Neoptera</taxon>
        <taxon>Endopterygota</taxon>
        <taxon>Hymenoptera</taxon>
        <taxon>Apocrita</taxon>
        <taxon>Aculeata</taxon>
        <taxon>Formicoidea</taxon>
        <taxon>Formicidae</taxon>
        <taxon>Myrmicinae</taxon>
        <taxon>Acromyrmex</taxon>
    </lineage>
</organism>
<dbReference type="EMBL" id="GL888216">
    <property type="protein sequence ID" value="EGI64837.1"/>
    <property type="molecule type" value="Genomic_DNA"/>
</dbReference>
<proteinExistence type="predicted"/>
<gene>
    <name evidence="1" type="ORF">G5I_06736</name>
</gene>
<dbReference type="AlphaFoldDB" id="F4WLV5"/>